<dbReference type="PANTHER" id="PTHR12778">
    <property type="entry name" value="SOLUTE CARRIER FAMILY 33 ACETYL-COA TRANSPORTER -RELATED"/>
    <property type="match status" value="1"/>
</dbReference>
<dbReference type="RefSeq" id="WP_213668056.1">
    <property type="nucleotide sequence ID" value="NZ_JAHCDA010000001.1"/>
</dbReference>
<keyword evidence="6 7" id="KW-0472">Membrane</keyword>
<dbReference type="NCBIfam" id="TIGR00901">
    <property type="entry name" value="2A0125"/>
    <property type="match status" value="1"/>
</dbReference>
<dbReference type="InterPro" id="IPR020846">
    <property type="entry name" value="MFS_dom"/>
</dbReference>
<sequence length="426" mass="45818">MQIAKLLQDRRFIVMLALGFSAGVPLPLTGFVLRQWFSETGISLAAIGFTALIGLSYSLKFLWAPVIDHARPPILARLGRRRGWLASIQPLLILSILALGLTDPTQSAAVTAAVAVAVAFLSASQDIVVDAYRIEILEEESQGYGFACYVWGYRFALLAASGGGLALVSVIGWSGAFAYCAALVGIGFIATLCAPEPAAAPSEPMGWSRRIRTAVIDPFSDFMKRRYWLAILLFVGLFKLGEALAGIMTAPFYRELGFTRGEVAAVGSVFGLVMTLFGVLAGGWFVSRIGTGRALVITGLLQMLSNLMYLALYSTGRDMAMLYAQVGVENFTDGLADAAFVTYLTALTNRAFSATQYALLSSLAAVPLRFLGGWSGQLAEAMGWRNFFLLTTLAALPALCIMLWLLKRLPPPPRKQPPAEPIPLVA</sequence>
<keyword evidence="10" id="KW-1185">Reference proteome</keyword>
<name>A0ABS5Q8R1_9PROT</name>
<feature type="transmembrane region" description="Helical" evidence="7">
    <location>
        <begin position="294"/>
        <end position="313"/>
    </location>
</feature>
<feature type="transmembrane region" description="Helical" evidence="7">
    <location>
        <begin position="150"/>
        <end position="170"/>
    </location>
</feature>
<evidence type="ECO:0000256" key="6">
    <source>
        <dbReference type="ARBA" id="ARBA00023136"/>
    </source>
</evidence>
<dbReference type="PANTHER" id="PTHR12778:SF10">
    <property type="entry name" value="MAJOR FACILITATOR SUPERFAMILY DOMAIN-CONTAINING PROTEIN 3"/>
    <property type="match status" value="1"/>
</dbReference>
<accession>A0ABS5Q8R1</accession>
<gene>
    <name evidence="9" type="ORF">KHU32_00255</name>
</gene>
<evidence type="ECO:0000256" key="1">
    <source>
        <dbReference type="ARBA" id="ARBA00004141"/>
    </source>
</evidence>
<feature type="domain" description="Major facilitator superfamily (MFS) profile" evidence="8">
    <location>
        <begin position="225"/>
        <end position="426"/>
    </location>
</feature>
<evidence type="ECO:0000259" key="8">
    <source>
        <dbReference type="PROSITE" id="PS50850"/>
    </source>
</evidence>
<keyword evidence="5 7" id="KW-1133">Transmembrane helix</keyword>
<feature type="transmembrane region" description="Helical" evidence="7">
    <location>
        <begin position="387"/>
        <end position="406"/>
    </location>
</feature>
<feature type="transmembrane region" description="Helical" evidence="7">
    <location>
        <begin position="108"/>
        <end position="129"/>
    </location>
</feature>
<dbReference type="InterPro" id="IPR036259">
    <property type="entry name" value="MFS_trans_sf"/>
</dbReference>
<evidence type="ECO:0000256" key="7">
    <source>
        <dbReference type="SAM" id="Phobius"/>
    </source>
</evidence>
<evidence type="ECO:0000256" key="5">
    <source>
        <dbReference type="ARBA" id="ARBA00022989"/>
    </source>
</evidence>
<protein>
    <submittedName>
        <fullName evidence="9">MFS transporter</fullName>
    </submittedName>
</protein>
<evidence type="ECO:0000313" key="9">
    <source>
        <dbReference type="EMBL" id="MBS7809345.1"/>
    </source>
</evidence>
<keyword evidence="3" id="KW-0813">Transport</keyword>
<dbReference type="Proteomes" id="UP000766336">
    <property type="component" value="Unassembled WGS sequence"/>
</dbReference>
<evidence type="ECO:0000256" key="2">
    <source>
        <dbReference type="ARBA" id="ARBA00008335"/>
    </source>
</evidence>
<comment type="similarity">
    <text evidence="2">Belongs to the major facilitator superfamily.</text>
</comment>
<dbReference type="EMBL" id="JAHCDA010000001">
    <property type="protein sequence ID" value="MBS7809345.1"/>
    <property type="molecule type" value="Genomic_DNA"/>
</dbReference>
<feature type="transmembrane region" description="Helical" evidence="7">
    <location>
        <begin position="84"/>
        <end position="102"/>
    </location>
</feature>
<keyword evidence="4 7" id="KW-0812">Transmembrane</keyword>
<comment type="caution">
    <text evidence="9">The sequence shown here is derived from an EMBL/GenBank/DDBJ whole genome shotgun (WGS) entry which is preliminary data.</text>
</comment>
<dbReference type="InterPro" id="IPR011701">
    <property type="entry name" value="MFS"/>
</dbReference>
<dbReference type="Gene3D" id="1.20.1250.20">
    <property type="entry name" value="MFS general substrate transporter like domains"/>
    <property type="match status" value="2"/>
</dbReference>
<dbReference type="Pfam" id="PF07690">
    <property type="entry name" value="MFS_1"/>
    <property type="match status" value="1"/>
</dbReference>
<dbReference type="SUPFAM" id="SSF103473">
    <property type="entry name" value="MFS general substrate transporter"/>
    <property type="match status" value="1"/>
</dbReference>
<dbReference type="PROSITE" id="PS50850">
    <property type="entry name" value="MFS"/>
    <property type="match status" value="1"/>
</dbReference>
<proteinExistence type="inferred from homology"/>
<evidence type="ECO:0000256" key="3">
    <source>
        <dbReference type="ARBA" id="ARBA00022448"/>
    </source>
</evidence>
<evidence type="ECO:0000256" key="4">
    <source>
        <dbReference type="ARBA" id="ARBA00022692"/>
    </source>
</evidence>
<feature type="transmembrane region" description="Helical" evidence="7">
    <location>
        <begin position="42"/>
        <end position="63"/>
    </location>
</feature>
<feature type="transmembrane region" description="Helical" evidence="7">
    <location>
        <begin position="12"/>
        <end position="36"/>
    </location>
</feature>
<dbReference type="InterPro" id="IPR004752">
    <property type="entry name" value="AmpG_permease/AT-1"/>
</dbReference>
<reference evidence="9 10" key="1">
    <citation type="submission" date="2021-05" db="EMBL/GenBank/DDBJ databases">
        <title>Roseococcus sp. XZZS9, whole genome shotgun sequencing project.</title>
        <authorList>
            <person name="Zhao G."/>
            <person name="Shen L."/>
        </authorList>
    </citation>
    <scope>NUCLEOTIDE SEQUENCE [LARGE SCALE GENOMIC DNA]</scope>
    <source>
        <strain evidence="9 10">XZZS9</strain>
    </source>
</reference>
<feature type="transmembrane region" description="Helical" evidence="7">
    <location>
        <begin position="227"/>
        <end position="253"/>
    </location>
</feature>
<feature type="transmembrane region" description="Helical" evidence="7">
    <location>
        <begin position="265"/>
        <end position="287"/>
    </location>
</feature>
<feature type="transmembrane region" description="Helical" evidence="7">
    <location>
        <begin position="176"/>
        <end position="195"/>
    </location>
</feature>
<comment type="subcellular location">
    <subcellularLocation>
        <location evidence="1">Membrane</location>
        <topology evidence="1">Multi-pass membrane protein</topology>
    </subcellularLocation>
</comment>
<evidence type="ECO:0000313" key="10">
    <source>
        <dbReference type="Proteomes" id="UP000766336"/>
    </source>
</evidence>
<organism evidence="9 10">
    <name type="scientific">Roseococcus pinisoli</name>
    <dbReference type="NCBI Taxonomy" id="2835040"/>
    <lineage>
        <taxon>Bacteria</taxon>
        <taxon>Pseudomonadati</taxon>
        <taxon>Pseudomonadota</taxon>
        <taxon>Alphaproteobacteria</taxon>
        <taxon>Acetobacterales</taxon>
        <taxon>Roseomonadaceae</taxon>
        <taxon>Roseococcus</taxon>
    </lineage>
</organism>